<feature type="domain" description="NAD-dependent epimerase/dehydratase" evidence="1">
    <location>
        <begin position="3"/>
        <end position="222"/>
    </location>
</feature>
<sequence>MRVLVTGATSLLGRTVTEQLLARGDDVTVFQRHSSDIDTREILGDVSDGDVVARAAEGVDAVVHLAARVGVVGVWRQFERTNIMGTTNVITAARSAGASRFVHVSSPAVAHAGVSLIGAGAGAANPNSARGPYARSKAFAEHAALAANSSEMSVVAVRPHLVWGPGDTQLVGRIIERARQGRLAIVGTGASLIDSTYVDNAADALVAALDRADTVGGRAFVVSNGQPRPVRELINRIVLAAGLEPPSIAVPYRVARGGGLVLEKIWDRTERTDDPPMTSFLAEQLGTAHWFDQRETREALGWIPSVSLDEGFLRLAASFGS</sequence>
<dbReference type="SUPFAM" id="SSF51735">
    <property type="entry name" value="NAD(P)-binding Rossmann-fold domains"/>
    <property type="match status" value="1"/>
</dbReference>
<dbReference type="InterPro" id="IPR036291">
    <property type="entry name" value="NAD(P)-bd_dom_sf"/>
</dbReference>
<dbReference type="PANTHER" id="PTHR43245:SF51">
    <property type="entry name" value="SHORT CHAIN DEHYDROGENASE_REDUCTASE FAMILY 42E, MEMBER 2"/>
    <property type="match status" value="1"/>
</dbReference>
<organism evidence="2">
    <name type="scientific">hydrothermal vent metagenome</name>
    <dbReference type="NCBI Taxonomy" id="652676"/>
    <lineage>
        <taxon>unclassified sequences</taxon>
        <taxon>metagenomes</taxon>
        <taxon>ecological metagenomes</taxon>
    </lineage>
</organism>
<dbReference type="Pfam" id="PF01370">
    <property type="entry name" value="Epimerase"/>
    <property type="match status" value="1"/>
</dbReference>
<dbReference type="AlphaFoldDB" id="A0A3B0TBA7"/>
<dbReference type="PANTHER" id="PTHR43245">
    <property type="entry name" value="BIFUNCTIONAL POLYMYXIN RESISTANCE PROTEIN ARNA"/>
    <property type="match status" value="1"/>
</dbReference>
<dbReference type="EMBL" id="UOEI01000392">
    <property type="protein sequence ID" value="VAW04296.1"/>
    <property type="molecule type" value="Genomic_DNA"/>
</dbReference>
<accession>A0A3B0TBA7</accession>
<gene>
    <name evidence="2" type="ORF">MNBD_ACTINO01-2434</name>
</gene>
<protein>
    <submittedName>
        <fullName evidence="2">NAD(P)H steroid dehydrogenase-like protein in alkane synthesis cluster</fullName>
    </submittedName>
</protein>
<proteinExistence type="predicted"/>
<evidence type="ECO:0000313" key="2">
    <source>
        <dbReference type="EMBL" id="VAW04296.1"/>
    </source>
</evidence>
<dbReference type="Gene3D" id="3.40.50.720">
    <property type="entry name" value="NAD(P)-binding Rossmann-like Domain"/>
    <property type="match status" value="1"/>
</dbReference>
<dbReference type="InterPro" id="IPR050177">
    <property type="entry name" value="Lipid_A_modif_metabolic_enz"/>
</dbReference>
<evidence type="ECO:0000259" key="1">
    <source>
        <dbReference type="Pfam" id="PF01370"/>
    </source>
</evidence>
<dbReference type="InterPro" id="IPR001509">
    <property type="entry name" value="Epimerase_deHydtase"/>
</dbReference>
<name>A0A3B0TBA7_9ZZZZ</name>
<reference evidence="2" key="1">
    <citation type="submission" date="2018-06" db="EMBL/GenBank/DDBJ databases">
        <authorList>
            <person name="Zhirakovskaya E."/>
        </authorList>
    </citation>
    <scope>NUCLEOTIDE SEQUENCE</scope>
</reference>